<keyword evidence="2" id="KW-1185">Reference proteome</keyword>
<accession>A0A0D2LVB9</accession>
<protein>
    <submittedName>
        <fullName evidence="1">Uncharacterized protein</fullName>
    </submittedName>
</protein>
<reference evidence="2" key="1">
    <citation type="submission" date="2014-04" db="EMBL/GenBank/DDBJ databases">
        <title>Evolutionary Origins and Diversification of the Mycorrhizal Mutualists.</title>
        <authorList>
            <consortium name="DOE Joint Genome Institute"/>
            <consortium name="Mycorrhizal Genomics Consortium"/>
            <person name="Kohler A."/>
            <person name="Kuo A."/>
            <person name="Nagy L.G."/>
            <person name="Floudas D."/>
            <person name="Copeland A."/>
            <person name="Barry K.W."/>
            <person name="Cichocki N."/>
            <person name="Veneault-Fourrey C."/>
            <person name="LaButti K."/>
            <person name="Lindquist E.A."/>
            <person name="Lipzen A."/>
            <person name="Lundell T."/>
            <person name="Morin E."/>
            <person name="Murat C."/>
            <person name="Riley R."/>
            <person name="Ohm R."/>
            <person name="Sun H."/>
            <person name="Tunlid A."/>
            <person name="Henrissat B."/>
            <person name="Grigoriev I.V."/>
            <person name="Hibbett D.S."/>
            <person name="Martin F."/>
        </authorList>
    </citation>
    <scope>NUCLEOTIDE SEQUENCE [LARGE SCALE GENOMIC DNA]</scope>
    <source>
        <strain evidence="2">FD-334 SS-4</strain>
    </source>
</reference>
<evidence type="ECO:0000313" key="1">
    <source>
        <dbReference type="EMBL" id="KJA14773.1"/>
    </source>
</evidence>
<sequence length="151" mass="17296">MQTLHFLSLNLYFVNGEILCLGKSQFTHHLLPIQCSTPMLFSCFCQHEWEQECPLAQFVVENLPRISSDPELGEAISKDIKADESSGPPFRKTIYYENCPVGPSQCLDYGMCNGFQRYNAQLRVKQISYDISNARLDYLQVCILPLLFMVC</sequence>
<gene>
    <name evidence="1" type="ORF">HYPSUDRAFT_416112</name>
</gene>
<organism evidence="1 2">
    <name type="scientific">Hypholoma sublateritium (strain FD-334 SS-4)</name>
    <dbReference type="NCBI Taxonomy" id="945553"/>
    <lineage>
        <taxon>Eukaryota</taxon>
        <taxon>Fungi</taxon>
        <taxon>Dikarya</taxon>
        <taxon>Basidiomycota</taxon>
        <taxon>Agaricomycotina</taxon>
        <taxon>Agaricomycetes</taxon>
        <taxon>Agaricomycetidae</taxon>
        <taxon>Agaricales</taxon>
        <taxon>Agaricineae</taxon>
        <taxon>Strophariaceae</taxon>
        <taxon>Hypholoma</taxon>
    </lineage>
</organism>
<dbReference type="EMBL" id="KN817665">
    <property type="protein sequence ID" value="KJA14773.1"/>
    <property type="molecule type" value="Genomic_DNA"/>
</dbReference>
<dbReference type="AlphaFoldDB" id="A0A0D2LVB9"/>
<name>A0A0D2LVB9_HYPSF</name>
<dbReference type="Proteomes" id="UP000054270">
    <property type="component" value="Unassembled WGS sequence"/>
</dbReference>
<proteinExistence type="predicted"/>
<evidence type="ECO:0000313" key="2">
    <source>
        <dbReference type="Proteomes" id="UP000054270"/>
    </source>
</evidence>